<dbReference type="AlphaFoldDB" id="A0AAP0KUF3"/>
<keyword evidence="3" id="KW-1185">Reference proteome</keyword>
<dbReference type="SUPFAM" id="SSF50249">
    <property type="entry name" value="Nucleic acid-binding proteins"/>
    <property type="match status" value="1"/>
</dbReference>
<dbReference type="Pfam" id="PF17207">
    <property type="entry name" value="MCM_OB"/>
    <property type="match status" value="1"/>
</dbReference>
<feature type="domain" description="MCM OB" evidence="1">
    <location>
        <begin position="191"/>
        <end position="239"/>
    </location>
</feature>
<name>A0AAP0KUF3_9MAGN</name>
<dbReference type="Proteomes" id="UP001419268">
    <property type="component" value="Unassembled WGS sequence"/>
</dbReference>
<dbReference type="InterPro" id="IPR012340">
    <property type="entry name" value="NA-bd_OB-fold"/>
</dbReference>
<comment type="caution">
    <text evidence="2">The sequence shown here is derived from an EMBL/GenBank/DDBJ whole genome shotgun (WGS) entry which is preliminary data.</text>
</comment>
<protein>
    <recommendedName>
        <fullName evidence="1">MCM OB domain-containing protein</fullName>
    </recommendedName>
</protein>
<reference evidence="2 3" key="1">
    <citation type="submission" date="2024-01" db="EMBL/GenBank/DDBJ databases">
        <title>Genome assemblies of Stephania.</title>
        <authorList>
            <person name="Yang L."/>
        </authorList>
    </citation>
    <scope>NUCLEOTIDE SEQUENCE [LARGE SCALE GENOMIC DNA]</scope>
    <source>
        <strain evidence="2">JXDWG</strain>
        <tissue evidence="2">Leaf</tissue>
    </source>
</reference>
<organism evidence="2 3">
    <name type="scientific">Stephania cephalantha</name>
    <dbReference type="NCBI Taxonomy" id="152367"/>
    <lineage>
        <taxon>Eukaryota</taxon>
        <taxon>Viridiplantae</taxon>
        <taxon>Streptophyta</taxon>
        <taxon>Embryophyta</taxon>
        <taxon>Tracheophyta</taxon>
        <taxon>Spermatophyta</taxon>
        <taxon>Magnoliopsida</taxon>
        <taxon>Ranunculales</taxon>
        <taxon>Menispermaceae</taxon>
        <taxon>Menispermoideae</taxon>
        <taxon>Cissampelideae</taxon>
        <taxon>Stephania</taxon>
    </lineage>
</organism>
<sequence length="249" mass="28062">MYATDGFVAKSHASAHVDLSDIVKIWPNYFPEIELSVDDHRLKLAIDLAHFFSTPVGENLVSQLICGCKLISVPPISYSVSKDLRCGSRLYSCGGMHFFLMLVFNYEDFFLVVKGVHHLKAILYFQVKDENGLFLLPIDLEQLKKTCQVDEFYAKLETEPRVALLCMGAAVHKVLLSKWLNFPLEEDIKINIRLQELLRSENHEEGRVPRTVECELFEDLIDACIPGNVVTVTGIVKVINNYLDVGGGS</sequence>
<dbReference type="InterPro" id="IPR033762">
    <property type="entry name" value="MCM_OB"/>
</dbReference>
<dbReference type="Gene3D" id="2.40.50.140">
    <property type="entry name" value="Nucleic acid-binding proteins"/>
    <property type="match status" value="1"/>
</dbReference>
<accession>A0AAP0KUF3</accession>
<evidence type="ECO:0000259" key="1">
    <source>
        <dbReference type="Pfam" id="PF17207"/>
    </source>
</evidence>
<evidence type="ECO:0000313" key="2">
    <source>
        <dbReference type="EMBL" id="KAK9158178.1"/>
    </source>
</evidence>
<dbReference type="EMBL" id="JBBNAG010000002">
    <property type="protein sequence ID" value="KAK9158178.1"/>
    <property type="molecule type" value="Genomic_DNA"/>
</dbReference>
<evidence type="ECO:0000313" key="3">
    <source>
        <dbReference type="Proteomes" id="UP001419268"/>
    </source>
</evidence>
<proteinExistence type="predicted"/>
<gene>
    <name evidence="2" type="ORF">Scep_004752</name>
</gene>